<reference evidence="1 2" key="1">
    <citation type="submission" date="2019-07" db="EMBL/GenBank/DDBJ databases">
        <authorList>
            <person name="Huq M.A."/>
        </authorList>
    </citation>
    <scope>NUCLEOTIDE SEQUENCE [LARGE SCALE GENOMIC DNA]</scope>
    <source>
        <strain evidence="1 2">MAH-3</strain>
    </source>
</reference>
<dbReference type="AlphaFoldDB" id="A0A556N7K2"/>
<dbReference type="RefSeq" id="WP_144331598.1">
    <property type="nucleotide sequence ID" value="NZ_VLPL01000001.1"/>
</dbReference>
<proteinExistence type="predicted"/>
<name>A0A556N7K2_9FLAO</name>
<gene>
    <name evidence="1" type="ORF">FO442_02715</name>
</gene>
<evidence type="ECO:0000313" key="2">
    <source>
        <dbReference type="Proteomes" id="UP000316008"/>
    </source>
</evidence>
<evidence type="ECO:0008006" key="3">
    <source>
        <dbReference type="Google" id="ProtNLM"/>
    </source>
</evidence>
<keyword evidence="2" id="KW-1185">Reference proteome</keyword>
<sequence length="179" mass="21252">MNAAQEFLSDFKFTRNFSEVVPLLVRDAELKTAIFDEIRSKVYPFPEYASWIAVHFFEKHPELMTREEFDTMVSVLRKTKNHSVQRNLTNALVNAPFDCSENGELLDLLIDFLHQPETLPALKHHAFRMIEQHYLPAYPELMRELRTLFEVISSHPKASMQAMSRKFEKKYRKHPYYEQ</sequence>
<dbReference type="OrthoDB" id="9553393at2"/>
<accession>A0A556N7K2</accession>
<organism evidence="1 2">
    <name type="scientific">Fluviicola chungangensis</name>
    <dbReference type="NCBI Taxonomy" id="2597671"/>
    <lineage>
        <taxon>Bacteria</taxon>
        <taxon>Pseudomonadati</taxon>
        <taxon>Bacteroidota</taxon>
        <taxon>Flavobacteriia</taxon>
        <taxon>Flavobacteriales</taxon>
        <taxon>Crocinitomicaceae</taxon>
        <taxon>Fluviicola</taxon>
    </lineage>
</organism>
<protein>
    <recommendedName>
        <fullName evidence="3">HEAT repeat domain-containing protein</fullName>
    </recommendedName>
</protein>
<comment type="caution">
    <text evidence="1">The sequence shown here is derived from an EMBL/GenBank/DDBJ whole genome shotgun (WGS) entry which is preliminary data.</text>
</comment>
<evidence type="ECO:0000313" key="1">
    <source>
        <dbReference type="EMBL" id="TSJ48063.1"/>
    </source>
</evidence>
<dbReference type="EMBL" id="VLPL01000001">
    <property type="protein sequence ID" value="TSJ48063.1"/>
    <property type="molecule type" value="Genomic_DNA"/>
</dbReference>
<dbReference type="Proteomes" id="UP000316008">
    <property type="component" value="Unassembled WGS sequence"/>
</dbReference>